<dbReference type="GO" id="GO:0008270">
    <property type="term" value="F:zinc ion binding"/>
    <property type="evidence" value="ECO:0007669"/>
    <property type="project" value="UniProtKB-KW"/>
</dbReference>
<evidence type="ECO:0000259" key="3">
    <source>
        <dbReference type="PROSITE" id="PS50158"/>
    </source>
</evidence>
<name>A0A392QHB0_9FABA</name>
<dbReference type="Gene3D" id="4.10.60.10">
    <property type="entry name" value="Zinc finger, CCHC-type"/>
    <property type="match status" value="1"/>
</dbReference>
<comment type="caution">
    <text evidence="4">The sequence shown here is derived from an EMBL/GenBank/DDBJ whole genome shotgun (WGS) entry which is preliminary data.</text>
</comment>
<dbReference type="GO" id="GO:0003676">
    <property type="term" value="F:nucleic acid binding"/>
    <property type="evidence" value="ECO:0007669"/>
    <property type="project" value="InterPro"/>
</dbReference>
<protein>
    <recommendedName>
        <fullName evidence="3">CCHC-type domain-containing protein</fullName>
    </recommendedName>
</protein>
<dbReference type="Pfam" id="PF00098">
    <property type="entry name" value="zf-CCHC"/>
    <property type="match status" value="1"/>
</dbReference>
<evidence type="ECO:0000256" key="1">
    <source>
        <dbReference type="PROSITE-ProRule" id="PRU00047"/>
    </source>
</evidence>
<dbReference type="PROSITE" id="PS50158">
    <property type="entry name" value="ZF_CCHC"/>
    <property type="match status" value="1"/>
</dbReference>
<dbReference type="Proteomes" id="UP000265520">
    <property type="component" value="Unassembled WGS sequence"/>
</dbReference>
<evidence type="ECO:0000313" key="5">
    <source>
        <dbReference type="Proteomes" id="UP000265520"/>
    </source>
</evidence>
<dbReference type="InterPro" id="IPR001878">
    <property type="entry name" value="Znf_CCHC"/>
</dbReference>
<accession>A0A392QHB0</accession>
<keyword evidence="1" id="KW-0479">Metal-binding</keyword>
<sequence>MYRQREERLSTNTPVTANHVQRRRNVNGRGHHSYHPNTASPALNHKKPTYPAPVTCQYCEKPGHIAKNCFEIRGYPKKHRTPTVNLAHMTATSSSSPPDWL</sequence>
<feature type="region of interest" description="Disordered" evidence="2">
    <location>
        <begin position="1"/>
        <end position="46"/>
    </location>
</feature>
<dbReference type="AlphaFoldDB" id="A0A392QHB0"/>
<organism evidence="4 5">
    <name type="scientific">Trifolium medium</name>
    <dbReference type="NCBI Taxonomy" id="97028"/>
    <lineage>
        <taxon>Eukaryota</taxon>
        <taxon>Viridiplantae</taxon>
        <taxon>Streptophyta</taxon>
        <taxon>Embryophyta</taxon>
        <taxon>Tracheophyta</taxon>
        <taxon>Spermatophyta</taxon>
        <taxon>Magnoliopsida</taxon>
        <taxon>eudicotyledons</taxon>
        <taxon>Gunneridae</taxon>
        <taxon>Pentapetalae</taxon>
        <taxon>rosids</taxon>
        <taxon>fabids</taxon>
        <taxon>Fabales</taxon>
        <taxon>Fabaceae</taxon>
        <taxon>Papilionoideae</taxon>
        <taxon>50 kb inversion clade</taxon>
        <taxon>NPAAA clade</taxon>
        <taxon>Hologalegina</taxon>
        <taxon>IRL clade</taxon>
        <taxon>Trifolieae</taxon>
        <taxon>Trifolium</taxon>
    </lineage>
</organism>
<dbReference type="SUPFAM" id="SSF57756">
    <property type="entry name" value="Retrovirus zinc finger-like domains"/>
    <property type="match status" value="1"/>
</dbReference>
<dbReference type="InterPro" id="IPR036875">
    <property type="entry name" value="Znf_CCHC_sf"/>
</dbReference>
<feature type="compositionally biased region" description="Polar residues" evidence="2">
    <location>
        <begin position="10"/>
        <end position="19"/>
    </location>
</feature>
<keyword evidence="5" id="KW-1185">Reference proteome</keyword>
<evidence type="ECO:0000313" key="4">
    <source>
        <dbReference type="EMBL" id="MCI23568.1"/>
    </source>
</evidence>
<feature type="non-terminal residue" evidence="4">
    <location>
        <position position="101"/>
    </location>
</feature>
<feature type="domain" description="CCHC-type" evidence="3">
    <location>
        <begin position="56"/>
        <end position="69"/>
    </location>
</feature>
<evidence type="ECO:0000256" key="2">
    <source>
        <dbReference type="SAM" id="MobiDB-lite"/>
    </source>
</evidence>
<feature type="compositionally biased region" description="Basic residues" evidence="2">
    <location>
        <begin position="20"/>
        <end position="34"/>
    </location>
</feature>
<keyword evidence="1" id="KW-0862">Zinc</keyword>
<dbReference type="EMBL" id="LXQA010136749">
    <property type="protein sequence ID" value="MCI23568.1"/>
    <property type="molecule type" value="Genomic_DNA"/>
</dbReference>
<reference evidence="4 5" key="1">
    <citation type="journal article" date="2018" name="Front. Plant Sci.">
        <title>Red Clover (Trifolium pratense) and Zigzag Clover (T. medium) - A Picture of Genomic Similarities and Differences.</title>
        <authorList>
            <person name="Dluhosova J."/>
            <person name="Istvanek J."/>
            <person name="Nedelnik J."/>
            <person name="Repkova J."/>
        </authorList>
    </citation>
    <scope>NUCLEOTIDE SEQUENCE [LARGE SCALE GENOMIC DNA]</scope>
    <source>
        <strain evidence="5">cv. 10/8</strain>
        <tissue evidence="4">Leaf</tissue>
    </source>
</reference>
<keyword evidence="1" id="KW-0863">Zinc-finger</keyword>
<proteinExistence type="predicted"/>